<proteinExistence type="predicted"/>
<dbReference type="InterPro" id="IPR014031">
    <property type="entry name" value="Ketoacyl_synth_C"/>
</dbReference>
<accession>A0A8E2FFW6</accession>
<dbReference type="InterPro" id="IPR018201">
    <property type="entry name" value="Ketoacyl_synth_AS"/>
</dbReference>
<dbReference type="GO" id="GO:0044550">
    <property type="term" value="P:secondary metabolite biosynthetic process"/>
    <property type="evidence" value="ECO:0007669"/>
    <property type="project" value="TreeGrafter"/>
</dbReference>
<dbReference type="Gene3D" id="3.30.70.3290">
    <property type="match status" value="1"/>
</dbReference>
<dbReference type="Proteomes" id="UP000250140">
    <property type="component" value="Unassembled WGS sequence"/>
</dbReference>
<dbReference type="Gene3D" id="3.40.366.10">
    <property type="entry name" value="Malonyl-Coenzyme A Acyl Carrier Protein, domain 2"/>
    <property type="match status" value="2"/>
</dbReference>
<dbReference type="PANTHER" id="PTHR43775:SF29">
    <property type="entry name" value="ASPERFURANONE POLYKETIDE SYNTHASE AFOG-RELATED"/>
    <property type="match status" value="1"/>
</dbReference>
<dbReference type="GO" id="GO:0004312">
    <property type="term" value="F:fatty acid synthase activity"/>
    <property type="evidence" value="ECO:0007669"/>
    <property type="project" value="TreeGrafter"/>
</dbReference>
<dbReference type="InterPro" id="IPR001227">
    <property type="entry name" value="Ac_transferase_dom_sf"/>
</dbReference>
<feature type="domain" description="Ketosynthase family 3 (KS3)" evidence="8">
    <location>
        <begin position="1"/>
        <end position="400"/>
    </location>
</feature>
<comment type="caution">
    <text evidence="6">Lacks conserved residue(s) required for the propagation of feature annotation.</text>
</comment>
<evidence type="ECO:0000256" key="4">
    <source>
        <dbReference type="ARBA" id="ARBA00023002"/>
    </source>
</evidence>
<dbReference type="PANTHER" id="PTHR43775">
    <property type="entry name" value="FATTY ACID SYNTHASE"/>
    <property type="match status" value="1"/>
</dbReference>
<dbReference type="InterPro" id="IPR014030">
    <property type="entry name" value="Ketoacyl_synth_N"/>
</dbReference>
<dbReference type="GO" id="GO:0004315">
    <property type="term" value="F:3-oxoacyl-[acyl-carrier-protein] synthase activity"/>
    <property type="evidence" value="ECO:0007669"/>
    <property type="project" value="InterPro"/>
</dbReference>
<gene>
    <name evidence="10" type="ORF">AOQ84DRAFT_383997</name>
</gene>
<dbReference type="InterPro" id="IPR014043">
    <property type="entry name" value="Acyl_transferase_dom"/>
</dbReference>
<dbReference type="InterPro" id="IPR016039">
    <property type="entry name" value="Thiolase-like"/>
</dbReference>
<reference evidence="10 11" key="1">
    <citation type="journal article" date="2016" name="Nat. Commun.">
        <title>Ectomycorrhizal ecology is imprinted in the genome of the dominant symbiotic fungus Cenococcum geophilum.</title>
        <authorList>
            <consortium name="DOE Joint Genome Institute"/>
            <person name="Peter M."/>
            <person name="Kohler A."/>
            <person name="Ohm R.A."/>
            <person name="Kuo A."/>
            <person name="Krutzmann J."/>
            <person name="Morin E."/>
            <person name="Arend M."/>
            <person name="Barry K.W."/>
            <person name="Binder M."/>
            <person name="Choi C."/>
            <person name="Clum A."/>
            <person name="Copeland A."/>
            <person name="Grisel N."/>
            <person name="Haridas S."/>
            <person name="Kipfer T."/>
            <person name="LaButti K."/>
            <person name="Lindquist E."/>
            <person name="Lipzen A."/>
            <person name="Maire R."/>
            <person name="Meier B."/>
            <person name="Mihaltcheva S."/>
            <person name="Molinier V."/>
            <person name="Murat C."/>
            <person name="Poggeler S."/>
            <person name="Quandt C.A."/>
            <person name="Sperisen C."/>
            <person name="Tritt A."/>
            <person name="Tisserant E."/>
            <person name="Crous P.W."/>
            <person name="Henrissat B."/>
            <person name="Nehls U."/>
            <person name="Egli S."/>
            <person name="Spatafora J.W."/>
            <person name="Grigoriev I.V."/>
            <person name="Martin F.M."/>
        </authorList>
    </citation>
    <scope>NUCLEOTIDE SEQUENCE [LARGE SCALE GENOMIC DNA]</scope>
    <source>
        <strain evidence="10 11">CBS 207.34</strain>
    </source>
</reference>
<protein>
    <submittedName>
        <fullName evidence="10">Ketoacyl-synt-domain-containing protein</fullName>
    </submittedName>
</protein>
<dbReference type="Gene3D" id="3.10.129.110">
    <property type="entry name" value="Polyketide synthase dehydratase"/>
    <property type="match status" value="1"/>
</dbReference>
<evidence type="ECO:0000259" key="9">
    <source>
        <dbReference type="PROSITE" id="PS52019"/>
    </source>
</evidence>
<dbReference type="SUPFAM" id="SSF52151">
    <property type="entry name" value="FabD/lysophospholipase-like"/>
    <property type="match status" value="1"/>
</dbReference>
<evidence type="ECO:0000313" key="10">
    <source>
        <dbReference type="EMBL" id="OCL15476.1"/>
    </source>
</evidence>
<dbReference type="Pfam" id="PF02801">
    <property type="entry name" value="Ketoacyl-synt_C"/>
    <property type="match status" value="1"/>
</dbReference>
<dbReference type="PROSITE" id="PS52019">
    <property type="entry name" value="PKS_MFAS_DH"/>
    <property type="match status" value="1"/>
</dbReference>
<evidence type="ECO:0000256" key="2">
    <source>
        <dbReference type="ARBA" id="ARBA00022553"/>
    </source>
</evidence>
<keyword evidence="11" id="KW-1185">Reference proteome</keyword>
<dbReference type="InterPro" id="IPR016035">
    <property type="entry name" value="Acyl_Trfase/lysoPLipase"/>
</dbReference>
<dbReference type="OrthoDB" id="329835at2759"/>
<dbReference type="SMART" id="SM00827">
    <property type="entry name" value="PKS_AT"/>
    <property type="match status" value="1"/>
</dbReference>
<dbReference type="Gene3D" id="3.40.47.10">
    <property type="match status" value="1"/>
</dbReference>
<dbReference type="SMART" id="SM00825">
    <property type="entry name" value="PKS_KS"/>
    <property type="match status" value="1"/>
</dbReference>
<dbReference type="GO" id="GO:0016491">
    <property type="term" value="F:oxidoreductase activity"/>
    <property type="evidence" value="ECO:0007669"/>
    <property type="project" value="UniProtKB-KW"/>
</dbReference>
<name>A0A8E2FFW6_9PEZI</name>
<dbReference type="AlphaFoldDB" id="A0A8E2FFW6"/>
<feature type="compositionally biased region" description="Polar residues" evidence="7">
    <location>
        <begin position="449"/>
        <end position="460"/>
    </location>
</feature>
<keyword evidence="3" id="KW-0808">Transferase</keyword>
<dbReference type="InterPro" id="IPR020841">
    <property type="entry name" value="PKS_Beta-ketoAc_synthase_dom"/>
</dbReference>
<dbReference type="GO" id="GO:0006633">
    <property type="term" value="P:fatty acid biosynthetic process"/>
    <property type="evidence" value="ECO:0007669"/>
    <property type="project" value="InterPro"/>
</dbReference>
<dbReference type="InterPro" id="IPR050091">
    <property type="entry name" value="PKS_NRPS_Biosynth_Enz"/>
</dbReference>
<evidence type="ECO:0000256" key="5">
    <source>
        <dbReference type="ARBA" id="ARBA00023268"/>
    </source>
</evidence>
<organism evidence="10 11">
    <name type="scientific">Glonium stellatum</name>
    <dbReference type="NCBI Taxonomy" id="574774"/>
    <lineage>
        <taxon>Eukaryota</taxon>
        <taxon>Fungi</taxon>
        <taxon>Dikarya</taxon>
        <taxon>Ascomycota</taxon>
        <taxon>Pezizomycotina</taxon>
        <taxon>Dothideomycetes</taxon>
        <taxon>Pleosporomycetidae</taxon>
        <taxon>Gloniales</taxon>
        <taxon>Gloniaceae</taxon>
        <taxon>Glonium</taxon>
    </lineage>
</organism>
<evidence type="ECO:0000256" key="7">
    <source>
        <dbReference type="SAM" id="MobiDB-lite"/>
    </source>
</evidence>
<dbReference type="Pfam" id="PF21089">
    <property type="entry name" value="PKS_DH_N"/>
    <property type="match status" value="1"/>
</dbReference>
<dbReference type="EMBL" id="KV748444">
    <property type="protein sequence ID" value="OCL15476.1"/>
    <property type="molecule type" value="Genomic_DNA"/>
</dbReference>
<dbReference type="InterPro" id="IPR049552">
    <property type="entry name" value="PKS_DH_N"/>
</dbReference>
<evidence type="ECO:0000256" key="3">
    <source>
        <dbReference type="ARBA" id="ARBA00022679"/>
    </source>
</evidence>
<sequence>MLAHGRSGHCEVLVDRFNAKVWQHPDYERKGAIQPISGFFLQRDISLFDAPFFSITAEAIGMDPMQWQLLEVAYECFENAGVSLEKLSGSLTSVYAGVMTNDYERISQSDTFNLPQNAASGTSRAMLSNRLSWFFNLSGPSFTLDTACSSSLYALHLACQSIRLRESQQTLVTGVNLVLHPNFISQLSSMHMLSPDGITHSFDDRANGYACGEAIGAILVKPLSKALADGDTIRAIIRGSGANQDSKTPGITMPSGDAQASLINSTYSAAGLSLAETSYFEAHGTGTKIGDPTELSAIGASFGRTRTSDNPLYVSSIKTNVGHTGGMAGLAGVIKATLSLENAVLPGLVGFEKINSKLLLDNWKLTLPLKTRPWPVEGLRRASVNSFGFGGASAHVIIDDAYNYLKSHGLDGRHCTVESPPSEGSLIRLGAVPLGGILSQGYKLPPFSTHDQNGSGQPPKSSAAHPAPDPPKGERAGISLDDLAFTLATRHSPLSFWHSSAADLLRGPGPRINIAEHCQPICTILQIALVDLLGSCGVTPRATVGHSSDEIVAVYAAGGINHKDAEKRGAVLAAGLTPQEAQQYLDDIEGISYLEERIKLDGKFARKLRVEVAYHSPHMHTVSEDFLNWLGTIETAHSFEVPVFSSVTTKQLDTPSELNAAYWVTNMVSAVRFSGAVNSLLAYSIVSSRGKRKTPVNWFAALELGPHEALKGTFSQCASAAESKRSNNLIPYTSMIRRSELADKLAAEVAGLLWSLGHSIDVLSVNNMDESRREKLMALSSLPPYPWQHSKGFWHEPSASLSARLSAMPRTDLLGVAVDNQNPHEPHWKNFLRLSENPWMRDHAITGTVLYPAAGMLIMAFEAALQIAAAQEKTAWR</sequence>
<dbReference type="PROSITE" id="PS52004">
    <property type="entry name" value="KS3_2"/>
    <property type="match status" value="1"/>
</dbReference>
<evidence type="ECO:0000256" key="6">
    <source>
        <dbReference type="PROSITE-ProRule" id="PRU01363"/>
    </source>
</evidence>
<feature type="region of interest" description="Disordered" evidence="7">
    <location>
        <begin position="447"/>
        <end position="475"/>
    </location>
</feature>
<dbReference type="Pfam" id="PF00698">
    <property type="entry name" value="Acyl_transf_1"/>
    <property type="match status" value="2"/>
</dbReference>
<dbReference type="InterPro" id="IPR042104">
    <property type="entry name" value="PKS_dehydratase_sf"/>
</dbReference>
<evidence type="ECO:0000259" key="8">
    <source>
        <dbReference type="PROSITE" id="PS52004"/>
    </source>
</evidence>
<keyword evidence="4" id="KW-0560">Oxidoreductase</keyword>
<keyword evidence="1" id="KW-0596">Phosphopantetheine</keyword>
<keyword evidence="5" id="KW-0511">Multifunctional enzyme</keyword>
<dbReference type="PROSITE" id="PS00606">
    <property type="entry name" value="KS3_1"/>
    <property type="match status" value="1"/>
</dbReference>
<keyword evidence="2" id="KW-0597">Phosphoprotein</keyword>
<evidence type="ECO:0000313" key="11">
    <source>
        <dbReference type="Proteomes" id="UP000250140"/>
    </source>
</evidence>
<dbReference type="Pfam" id="PF00109">
    <property type="entry name" value="ketoacyl-synt"/>
    <property type="match status" value="1"/>
</dbReference>
<dbReference type="SUPFAM" id="SSF53901">
    <property type="entry name" value="Thiolase-like"/>
    <property type="match status" value="1"/>
</dbReference>
<dbReference type="InterPro" id="IPR049900">
    <property type="entry name" value="PKS_mFAS_DH"/>
</dbReference>
<evidence type="ECO:0000256" key="1">
    <source>
        <dbReference type="ARBA" id="ARBA00022450"/>
    </source>
</evidence>
<feature type="domain" description="PKS/mFAS DH" evidence="9">
    <location>
        <begin position="811"/>
        <end position="877"/>
    </location>
</feature>
<dbReference type="CDD" id="cd00833">
    <property type="entry name" value="PKS"/>
    <property type="match status" value="1"/>
</dbReference>